<dbReference type="EMBL" id="CP020715">
    <property type="protein sequence ID" value="ARJ06015.1"/>
    <property type="molecule type" value="Genomic_DNA"/>
</dbReference>
<dbReference type="Pfam" id="PF02237">
    <property type="entry name" value="BPL_C"/>
    <property type="match status" value="1"/>
</dbReference>
<evidence type="ECO:0000313" key="6">
    <source>
        <dbReference type="Proteomes" id="UP000192775"/>
    </source>
</evidence>
<dbReference type="SUPFAM" id="SSF55681">
    <property type="entry name" value="Class II aaRS and biotin synthetases"/>
    <property type="match status" value="1"/>
</dbReference>
<evidence type="ECO:0000256" key="1">
    <source>
        <dbReference type="ARBA" id="ARBA00022598"/>
    </source>
</evidence>
<dbReference type="PROSITE" id="PS51733">
    <property type="entry name" value="BPL_LPL_CATALYTIC"/>
    <property type="match status" value="1"/>
</dbReference>
<organism evidence="5 6">
    <name type="scientific">Cnuibacter physcomitrellae</name>
    <dbReference type="NCBI Taxonomy" id="1619308"/>
    <lineage>
        <taxon>Bacteria</taxon>
        <taxon>Bacillati</taxon>
        <taxon>Actinomycetota</taxon>
        <taxon>Actinomycetes</taxon>
        <taxon>Micrococcales</taxon>
        <taxon>Microbacteriaceae</taxon>
        <taxon>Cnuibacter</taxon>
    </lineage>
</organism>
<dbReference type="GO" id="GO:0005737">
    <property type="term" value="C:cytoplasm"/>
    <property type="evidence" value="ECO:0007669"/>
    <property type="project" value="TreeGrafter"/>
</dbReference>
<name>A0A1X9LLE4_9MICO</name>
<evidence type="ECO:0000313" key="5">
    <source>
        <dbReference type="EMBL" id="ARJ06015.1"/>
    </source>
</evidence>
<dbReference type="Pfam" id="PF03099">
    <property type="entry name" value="BPL_LplA_LipB"/>
    <property type="match status" value="1"/>
</dbReference>
<dbReference type="PANTHER" id="PTHR12835">
    <property type="entry name" value="BIOTIN PROTEIN LIGASE"/>
    <property type="match status" value="1"/>
</dbReference>
<accession>A0A1X9LLE4</accession>
<keyword evidence="2" id="KW-0092">Biotin</keyword>
<dbReference type="InterPro" id="IPR004408">
    <property type="entry name" value="Biotin_CoA_COase_ligase"/>
</dbReference>
<dbReference type="AlphaFoldDB" id="A0A1X9LLE4"/>
<dbReference type="InterPro" id="IPR003142">
    <property type="entry name" value="BPL_C"/>
</dbReference>
<dbReference type="InterPro" id="IPR045864">
    <property type="entry name" value="aa-tRNA-synth_II/BPL/LPL"/>
</dbReference>
<dbReference type="GO" id="GO:0004077">
    <property type="term" value="F:biotin--[biotin carboxyl-carrier protein] ligase activity"/>
    <property type="evidence" value="ECO:0007669"/>
    <property type="project" value="UniProtKB-EC"/>
</dbReference>
<dbReference type="PANTHER" id="PTHR12835:SF5">
    <property type="entry name" value="BIOTIN--PROTEIN LIGASE"/>
    <property type="match status" value="1"/>
</dbReference>
<dbReference type="RefSeq" id="WP_085020153.1">
    <property type="nucleotide sequence ID" value="NZ_BMHD01000001.1"/>
</dbReference>
<dbReference type="STRING" id="1619308.B5808_12885"/>
<dbReference type="Proteomes" id="UP000192775">
    <property type="component" value="Chromosome"/>
</dbReference>
<sequence>MPMPLSSSLVPRLEWLERTGSTNADLVAWAAGPEAAAWPDLSVVATADQTAGRGRLGRTWIAPPGRTLAVSVLVRPGPADVAPAVIGLLPLLAGVAMTAVVRELVRPEDGDRPATGMKWPNDVLIGDRKVAGILGEVLPDGGGAVIGAGLNLTLSDDELPTPVSTSLALEGVDELSTDAVLAAYLRELSTRYRDLLAADGDAERSGLLVAARELSATLGRRVRVELPDGAVREGTAVALDAVGRLEVEEGSGGRLIVSAADITHLRHSDS</sequence>
<protein>
    <recommendedName>
        <fullName evidence="3">biotin--[biotin carboxyl-carrier protein] ligase</fullName>
        <ecNumber evidence="3">6.3.4.15</ecNumber>
    </recommendedName>
</protein>
<dbReference type="Gene3D" id="3.30.930.10">
    <property type="entry name" value="Bira Bifunctional Protein, Domain 2"/>
    <property type="match status" value="1"/>
</dbReference>
<dbReference type="EC" id="6.3.4.15" evidence="3"/>
<dbReference type="NCBIfam" id="TIGR00121">
    <property type="entry name" value="birA_ligase"/>
    <property type="match status" value="1"/>
</dbReference>
<evidence type="ECO:0000256" key="2">
    <source>
        <dbReference type="ARBA" id="ARBA00023267"/>
    </source>
</evidence>
<dbReference type="InterPro" id="IPR004143">
    <property type="entry name" value="BPL_LPL_catalytic"/>
</dbReference>
<gene>
    <name evidence="5" type="ORF">B5808_12885</name>
</gene>
<dbReference type="Gene3D" id="2.30.30.100">
    <property type="match status" value="1"/>
</dbReference>
<evidence type="ECO:0000259" key="4">
    <source>
        <dbReference type="PROSITE" id="PS51733"/>
    </source>
</evidence>
<feature type="domain" description="BPL/LPL catalytic" evidence="4">
    <location>
        <begin position="8"/>
        <end position="196"/>
    </location>
</feature>
<dbReference type="KEGG" id="cphy:B5808_12885"/>
<keyword evidence="1 5" id="KW-0436">Ligase</keyword>
<reference evidence="5 6" key="1">
    <citation type="submission" date="2017-04" db="EMBL/GenBank/DDBJ databases">
        <authorList>
            <person name="Afonso C.L."/>
            <person name="Miller P.J."/>
            <person name="Scott M.A."/>
            <person name="Spackman E."/>
            <person name="Goraichik I."/>
            <person name="Dimitrov K.M."/>
            <person name="Suarez D.L."/>
            <person name="Swayne D.E."/>
        </authorList>
    </citation>
    <scope>NUCLEOTIDE SEQUENCE [LARGE SCALE GENOMIC DNA]</scope>
    <source>
        <strain evidence="6">XA(T)</strain>
    </source>
</reference>
<dbReference type="CDD" id="cd16442">
    <property type="entry name" value="BPL"/>
    <property type="match status" value="1"/>
</dbReference>
<evidence type="ECO:0000256" key="3">
    <source>
        <dbReference type="ARBA" id="ARBA00024227"/>
    </source>
</evidence>
<proteinExistence type="predicted"/>
<keyword evidence="6" id="KW-1185">Reference proteome</keyword>